<proteinExistence type="inferred from homology"/>
<dbReference type="STRING" id="1908205.BKG60_01955"/>
<dbReference type="InterPro" id="IPR011009">
    <property type="entry name" value="Kinase-like_dom_sf"/>
</dbReference>
<dbReference type="Proteomes" id="UP000179636">
    <property type="component" value="Unassembled WGS sequence"/>
</dbReference>
<comment type="caution">
    <text evidence="2">The sequence shown here is derived from an EMBL/GenBank/DDBJ whole genome shotgun (WGS) entry which is preliminary data.</text>
</comment>
<dbReference type="InterPro" id="IPR016477">
    <property type="entry name" value="Fructo-/Ketosamine-3-kinase"/>
</dbReference>
<dbReference type="Gene3D" id="1.10.510.10">
    <property type="entry name" value="Transferase(Phosphotransferase) domain 1"/>
    <property type="match status" value="1"/>
</dbReference>
<dbReference type="OrthoDB" id="5291879at2"/>
<reference evidence="2 3" key="1">
    <citation type="submission" date="2016-10" db="EMBL/GenBank/DDBJ databases">
        <title>Evaluation of Human, Animal and Environmental Mycobacterium chelonae Isolates by Core Genome Phylogenomic Analysis, Targeted Gene Comparison, and Anti-microbial Susceptibility Patterns: A Tale of Mistaken Identities.</title>
        <authorList>
            <person name="Fogelson S.B."/>
            <person name="Camus A.C."/>
            <person name="Lorenz W."/>
            <person name="Vasireddy R."/>
            <person name="Vasireddy S."/>
            <person name="Smith T."/>
            <person name="Brown-Elliott B.A."/>
            <person name="Wallace R.J.Jr."/>
            <person name="Hasan N.A."/>
            <person name="Reischl U."/>
            <person name="Sanchez S."/>
        </authorList>
    </citation>
    <scope>NUCLEOTIDE SEQUENCE [LARGE SCALE GENOMIC DNA]</scope>
    <source>
        <strain evidence="2 3">24999</strain>
    </source>
</reference>
<accession>A0A1S1JWK9</accession>
<organism evidence="2 3">
    <name type="scientific">Mycobacterium syngnathidarum</name>
    <dbReference type="NCBI Taxonomy" id="1908205"/>
    <lineage>
        <taxon>Bacteria</taxon>
        <taxon>Bacillati</taxon>
        <taxon>Actinomycetota</taxon>
        <taxon>Actinomycetes</taxon>
        <taxon>Mycobacteriales</taxon>
        <taxon>Mycobacteriaceae</taxon>
        <taxon>Mycobacterium</taxon>
    </lineage>
</organism>
<dbReference type="EMBL" id="MLHV01000028">
    <property type="protein sequence ID" value="OHT92541.1"/>
    <property type="molecule type" value="Genomic_DNA"/>
</dbReference>
<dbReference type="Gene3D" id="3.30.200.20">
    <property type="entry name" value="Phosphorylase Kinase, domain 1"/>
    <property type="match status" value="1"/>
</dbReference>
<evidence type="ECO:0000256" key="1">
    <source>
        <dbReference type="PIRNR" id="PIRNR006221"/>
    </source>
</evidence>
<keyword evidence="1" id="KW-0808">Transferase</keyword>
<keyword evidence="1 2" id="KW-0418">Kinase</keyword>
<dbReference type="PANTHER" id="PTHR12149:SF8">
    <property type="entry name" value="PROTEIN-RIBULOSAMINE 3-KINASE"/>
    <property type="match status" value="1"/>
</dbReference>
<dbReference type="RefSeq" id="WP_070946484.1">
    <property type="nucleotide sequence ID" value="NZ_MLCL01000004.1"/>
</dbReference>
<evidence type="ECO:0000313" key="2">
    <source>
        <dbReference type="EMBL" id="OHT92541.1"/>
    </source>
</evidence>
<dbReference type="SUPFAM" id="SSF56112">
    <property type="entry name" value="Protein kinase-like (PK-like)"/>
    <property type="match status" value="1"/>
</dbReference>
<name>A0A1S1JWK9_9MYCO</name>
<dbReference type="Gene3D" id="1.20.1270.240">
    <property type="match status" value="1"/>
</dbReference>
<comment type="similarity">
    <text evidence="1">Belongs to the fructosamine kinase family.</text>
</comment>
<dbReference type="PANTHER" id="PTHR12149">
    <property type="entry name" value="FRUCTOSAMINE 3 KINASE-RELATED PROTEIN"/>
    <property type="match status" value="1"/>
</dbReference>
<sequence length="268" mass="28722">MPNAADRADVFVKRHASAPAGFFAAEAAGLNWLAVRGGVPCVPVIDYDATSLTLQRLYSVAPTTRAARDFGAQLARTHDAGAPAHGSGPDGYDGGGFFGPMSQPLPMSLAGNDSWGAFYADARLVPMTELAAPMLSVETRDAIAAVADLCRTGVFDDDDRPARLHGDLWSGNVMWTADGAVLIDPAAHGGHRETDLAMLALFGFPFLDEVLASYQSVRPLRDGWRDRVDLHQLYPLLAHVVLFAGGYVDQVDAAARRALLSYSKRRIE</sequence>
<protein>
    <submittedName>
        <fullName evidence="2">Fructosamine kinase</fullName>
    </submittedName>
</protein>
<dbReference type="GO" id="GO:0016301">
    <property type="term" value="F:kinase activity"/>
    <property type="evidence" value="ECO:0007669"/>
    <property type="project" value="UniProtKB-UniRule"/>
</dbReference>
<evidence type="ECO:0000313" key="3">
    <source>
        <dbReference type="Proteomes" id="UP000179636"/>
    </source>
</evidence>
<keyword evidence="3" id="KW-1185">Reference proteome</keyword>
<gene>
    <name evidence="2" type="ORF">BKG61_23835</name>
</gene>
<dbReference type="AlphaFoldDB" id="A0A1S1JWK9"/>
<accession>A0A1Q9WHE7</accession>
<dbReference type="PIRSF" id="PIRSF006221">
    <property type="entry name" value="Ketosamine-3-kinase"/>
    <property type="match status" value="1"/>
</dbReference>
<dbReference type="Pfam" id="PF03881">
    <property type="entry name" value="Fructosamin_kin"/>
    <property type="match status" value="1"/>
</dbReference>